<accession>A0ABW2Z2I0</accession>
<name>A0ABW2Z2I0_9FLAO</name>
<keyword evidence="5" id="KW-1015">Disulfide bond</keyword>
<proteinExistence type="predicted"/>
<dbReference type="PANTHER" id="PTHR33146">
    <property type="entry name" value="ENDONUCLEASE 4"/>
    <property type="match status" value="1"/>
</dbReference>
<evidence type="ECO:0000256" key="7">
    <source>
        <dbReference type="SAM" id="SignalP"/>
    </source>
</evidence>
<feature type="chain" id="PRO_5046281970" evidence="7">
    <location>
        <begin position="23"/>
        <end position="263"/>
    </location>
</feature>
<dbReference type="Pfam" id="PF02265">
    <property type="entry name" value="S1-P1_nuclease"/>
    <property type="match status" value="1"/>
</dbReference>
<evidence type="ECO:0000313" key="8">
    <source>
        <dbReference type="EMBL" id="MFD0761048.1"/>
    </source>
</evidence>
<sequence length="263" mass="30459">MKTLRQLYIFLAFTITFFTLNATNYPDWGATGHRTVGKIAEDYLTSKTKRKIADLLNGQSLALISTFGDDIKSDERYRKFSSWHYVNKPIGVNYEDSEKNPYGDLVVGITTCKKNILDKNTTKDDKVFYLKMLVHLIGDLHQPMHVGRKEDKGGNTLQVRWFNDGTNLHSVWDSKMINHFNMTYTELAKNSPKISKEQVKFLQKGTIVDWVNETQKYAVEVYNSTEVGEKLGYRYMYDHFELTRSQLQKGGIRLAKVLNDLFK</sequence>
<evidence type="ECO:0000256" key="3">
    <source>
        <dbReference type="ARBA" id="ARBA00022759"/>
    </source>
</evidence>
<dbReference type="PANTHER" id="PTHR33146:SF26">
    <property type="entry name" value="ENDONUCLEASE 4"/>
    <property type="match status" value="1"/>
</dbReference>
<reference evidence="9" key="1">
    <citation type="journal article" date="2019" name="Int. J. Syst. Evol. Microbiol.">
        <title>The Global Catalogue of Microorganisms (GCM) 10K type strain sequencing project: providing services to taxonomists for standard genome sequencing and annotation.</title>
        <authorList>
            <consortium name="The Broad Institute Genomics Platform"/>
            <consortium name="The Broad Institute Genome Sequencing Center for Infectious Disease"/>
            <person name="Wu L."/>
            <person name="Ma J."/>
        </authorList>
    </citation>
    <scope>NUCLEOTIDE SEQUENCE [LARGE SCALE GENOMIC DNA]</scope>
    <source>
        <strain evidence="9">CCUG 60022</strain>
    </source>
</reference>
<evidence type="ECO:0000313" key="9">
    <source>
        <dbReference type="Proteomes" id="UP001597032"/>
    </source>
</evidence>
<dbReference type="InterPro" id="IPR003154">
    <property type="entry name" value="S1/P1nuclease"/>
</dbReference>
<keyword evidence="3" id="KW-0255">Endonuclease</keyword>
<dbReference type="EMBL" id="JBHTIC010000005">
    <property type="protein sequence ID" value="MFD0761048.1"/>
    <property type="molecule type" value="Genomic_DNA"/>
</dbReference>
<dbReference type="InterPro" id="IPR008947">
    <property type="entry name" value="PLipase_C/P1_nuclease_dom_sf"/>
</dbReference>
<dbReference type="Proteomes" id="UP001597032">
    <property type="component" value="Unassembled WGS sequence"/>
</dbReference>
<gene>
    <name evidence="8" type="ORF">ACFQZW_03050</name>
</gene>
<organism evidence="8 9">
    <name type="scientific">Lutibacter aestuarii</name>
    <dbReference type="NCBI Taxonomy" id="861111"/>
    <lineage>
        <taxon>Bacteria</taxon>
        <taxon>Pseudomonadati</taxon>
        <taxon>Bacteroidota</taxon>
        <taxon>Flavobacteriia</taxon>
        <taxon>Flavobacteriales</taxon>
        <taxon>Flavobacteriaceae</taxon>
        <taxon>Lutibacter</taxon>
    </lineage>
</organism>
<evidence type="ECO:0000256" key="1">
    <source>
        <dbReference type="ARBA" id="ARBA00022722"/>
    </source>
</evidence>
<evidence type="ECO:0000256" key="6">
    <source>
        <dbReference type="ARBA" id="ARBA00023180"/>
    </source>
</evidence>
<dbReference type="CDD" id="cd11010">
    <property type="entry name" value="S1-P1_nuclease"/>
    <property type="match status" value="1"/>
</dbReference>
<dbReference type="RefSeq" id="WP_298264439.1">
    <property type="nucleotide sequence ID" value="NZ_JBHTIC010000005.1"/>
</dbReference>
<dbReference type="SUPFAM" id="SSF48537">
    <property type="entry name" value="Phospholipase C/P1 nuclease"/>
    <property type="match status" value="1"/>
</dbReference>
<comment type="caution">
    <text evidence="8">The sequence shown here is derived from an EMBL/GenBank/DDBJ whole genome shotgun (WGS) entry which is preliminary data.</text>
</comment>
<keyword evidence="6" id="KW-0325">Glycoprotein</keyword>
<protein>
    <submittedName>
        <fullName evidence="8">S1/P1 nuclease</fullName>
    </submittedName>
</protein>
<keyword evidence="2" id="KW-0479">Metal-binding</keyword>
<evidence type="ECO:0000256" key="2">
    <source>
        <dbReference type="ARBA" id="ARBA00022723"/>
    </source>
</evidence>
<evidence type="ECO:0000256" key="5">
    <source>
        <dbReference type="ARBA" id="ARBA00023157"/>
    </source>
</evidence>
<dbReference type="Gene3D" id="1.10.575.10">
    <property type="entry name" value="P1 Nuclease"/>
    <property type="match status" value="1"/>
</dbReference>
<keyword evidence="1" id="KW-0540">Nuclease</keyword>
<keyword evidence="4" id="KW-0378">Hydrolase</keyword>
<keyword evidence="9" id="KW-1185">Reference proteome</keyword>
<keyword evidence="7" id="KW-0732">Signal</keyword>
<feature type="signal peptide" evidence="7">
    <location>
        <begin position="1"/>
        <end position="22"/>
    </location>
</feature>
<evidence type="ECO:0000256" key="4">
    <source>
        <dbReference type="ARBA" id="ARBA00022801"/>
    </source>
</evidence>